<comment type="caution">
    <text evidence="2">The sequence shown here is derived from an EMBL/GenBank/DDBJ whole genome shotgun (WGS) entry which is preliminary data.</text>
</comment>
<dbReference type="EMBL" id="JAUIRO010000002">
    <property type="protein sequence ID" value="KAK0728640.1"/>
    <property type="molecule type" value="Genomic_DNA"/>
</dbReference>
<keyword evidence="3" id="KW-1185">Reference proteome</keyword>
<feature type="region of interest" description="Disordered" evidence="1">
    <location>
        <begin position="1"/>
        <end position="36"/>
    </location>
</feature>
<gene>
    <name evidence="2" type="ORF">B0T26DRAFT_639291</name>
</gene>
<accession>A0AA40B6K8</accession>
<feature type="compositionally biased region" description="Basic residues" evidence="1">
    <location>
        <begin position="18"/>
        <end position="27"/>
    </location>
</feature>
<protein>
    <submittedName>
        <fullName evidence="2">Uncharacterized protein</fullName>
    </submittedName>
</protein>
<dbReference type="GeneID" id="85320394"/>
<proteinExistence type="predicted"/>
<sequence length="89" mass="9700">MAQGSLKKTATPNPGKTKPSRHAKRGAITKPKTVRTAADKLQKKYTGGMVGKTEKMLAARVGHLELIDKVWKKDKKEAVKVKGGTRKFG</sequence>
<dbReference type="Pfam" id="PF09495">
    <property type="entry name" value="DUF2462"/>
    <property type="match status" value="1"/>
</dbReference>
<dbReference type="AlphaFoldDB" id="A0AA40B6K8"/>
<dbReference type="Proteomes" id="UP001172101">
    <property type="component" value="Unassembled WGS sequence"/>
</dbReference>
<evidence type="ECO:0000313" key="2">
    <source>
        <dbReference type="EMBL" id="KAK0728640.1"/>
    </source>
</evidence>
<name>A0AA40B6K8_9PEZI</name>
<reference evidence="2" key="1">
    <citation type="submission" date="2023-06" db="EMBL/GenBank/DDBJ databases">
        <title>Genome-scale phylogeny and comparative genomics of the fungal order Sordariales.</title>
        <authorList>
            <consortium name="Lawrence Berkeley National Laboratory"/>
            <person name="Hensen N."/>
            <person name="Bonometti L."/>
            <person name="Westerberg I."/>
            <person name="Brannstrom I.O."/>
            <person name="Guillou S."/>
            <person name="Cros-Aarteil S."/>
            <person name="Calhoun S."/>
            <person name="Haridas S."/>
            <person name="Kuo A."/>
            <person name="Mondo S."/>
            <person name="Pangilinan J."/>
            <person name="Riley R."/>
            <person name="LaButti K."/>
            <person name="Andreopoulos B."/>
            <person name="Lipzen A."/>
            <person name="Chen C."/>
            <person name="Yanf M."/>
            <person name="Daum C."/>
            <person name="Ng V."/>
            <person name="Clum A."/>
            <person name="Steindorff A."/>
            <person name="Ohm R."/>
            <person name="Martin F."/>
            <person name="Silar P."/>
            <person name="Natvig D."/>
            <person name="Lalanne C."/>
            <person name="Gautier V."/>
            <person name="Ament-velasquez S.L."/>
            <person name="Kruys A."/>
            <person name="Hutchinson M.I."/>
            <person name="Powell A.J."/>
            <person name="Barry K."/>
            <person name="Miller A.N."/>
            <person name="Grigoriev I.V."/>
            <person name="Debuchy R."/>
            <person name="Gladieux P."/>
            <person name="Thoren M.H."/>
            <person name="Johannesson H."/>
        </authorList>
    </citation>
    <scope>NUCLEOTIDE SEQUENCE</scope>
    <source>
        <strain evidence="2">SMH2392-1A</strain>
    </source>
</reference>
<evidence type="ECO:0000313" key="3">
    <source>
        <dbReference type="Proteomes" id="UP001172101"/>
    </source>
</evidence>
<feature type="compositionally biased region" description="Polar residues" evidence="1">
    <location>
        <begin position="1"/>
        <end position="14"/>
    </location>
</feature>
<dbReference type="InterPro" id="IPR019034">
    <property type="entry name" value="UPF0390"/>
</dbReference>
<evidence type="ECO:0000256" key="1">
    <source>
        <dbReference type="SAM" id="MobiDB-lite"/>
    </source>
</evidence>
<dbReference type="RefSeq" id="XP_060301495.1">
    <property type="nucleotide sequence ID" value="XM_060437124.1"/>
</dbReference>
<organism evidence="2 3">
    <name type="scientific">Lasiosphaeria miniovina</name>
    <dbReference type="NCBI Taxonomy" id="1954250"/>
    <lineage>
        <taxon>Eukaryota</taxon>
        <taxon>Fungi</taxon>
        <taxon>Dikarya</taxon>
        <taxon>Ascomycota</taxon>
        <taxon>Pezizomycotina</taxon>
        <taxon>Sordariomycetes</taxon>
        <taxon>Sordariomycetidae</taxon>
        <taxon>Sordariales</taxon>
        <taxon>Lasiosphaeriaceae</taxon>
        <taxon>Lasiosphaeria</taxon>
    </lineage>
</organism>